<dbReference type="Proteomes" id="UP000694865">
    <property type="component" value="Unplaced"/>
</dbReference>
<feature type="region of interest" description="Disordered" evidence="1">
    <location>
        <begin position="72"/>
        <end position="96"/>
    </location>
</feature>
<feature type="compositionally biased region" description="Basic and acidic residues" evidence="1">
    <location>
        <begin position="39"/>
        <end position="49"/>
    </location>
</feature>
<proteinExistence type="predicted"/>
<feature type="region of interest" description="Disordered" evidence="1">
    <location>
        <begin position="1"/>
        <end position="49"/>
    </location>
</feature>
<feature type="compositionally biased region" description="Basic and acidic residues" evidence="1">
    <location>
        <begin position="1"/>
        <end position="25"/>
    </location>
</feature>
<protein>
    <submittedName>
        <fullName evidence="3">Uncharacterized protein LOC102802350</fullName>
    </submittedName>
</protein>
<dbReference type="GeneID" id="102802350"/>
<dbReference type="RefSeq" id="XP_006818335.1">
    <property type="nucleotide sequence ID" value="XM_006818272.1"/>
</dbReference>
<keyword evidence="2" id="KW-1185">Reference proteome</keyword>
<feature type="compositionally biased region" description="Basic and acidic residues" evidence="1">
    <location>
        <begin position="73"/>
        <end position="96"/>
    </location>
</feature>
<reference evidence="3" key="1">
    <citation type="submission" date="2025-08" db="UniProtKB">
        <authorList>
            <consortium name="RefSeq"/>
        </authorList>
    </citation>
    <scope>IDENTIFICATION</scope>
    <source>
        <tissue evidence="3">Testes</tissue>
    </source>
</reference>
<evidence type="ECO:0000256" key="1">
    <source>
        <dbReference type="SAM" id="MobiDB-lite"/>
    </source>
</evidence>
<sequence>MADKIMADSLSSEKPEDKSSQEERSGNGQNLIVDEEEQEKQAERELTQTDHLNKKLLSSFLDRLNQAATQFPEVERARELEEDGRDNKLAEEGFED</sequence>
<evidence type="ECO:0000313" key="2">
    <source>
        <dbReference type="Proteomes" id="UP000694865"/>
    </source>
</evidence>
<organism evidence="2 3">
    <name type="scientific">Saccoglossus kowalevskii</name>
    <name type="common">Acorn worm</name>
    <dbReference type="NCBI Taxonomy" id="10224"/>
    <lineage>
        <taxon>Eukaryota</taxon>
        <taxon>Metazoa</taxon>
        <taxon>Hemichordata</taxon>
        <taxon>Enteropneusta</taxon>
        <taxon>Harrimaniidae</taxon>
        <taxon>Saccoglossus</taxon>
    </lineage>
</organism>
<accession>A0ABM0ME94</accession>
<gene>
    <name evidence="3" type="primary">LOC102802350</name>
</gene>
<evidence type="ECO:0000313" key="3">
    <source>
        <dbReference type="RefSeq" id="XP_006818335.1"/>
    </source>
</evidence>
<name>A0ABM0ME94_SACKO</name>